<evidence type="ECO:0000259" key="12">
    <source>
        <dbReference type="Pfam" id="PF03033"/>
    </source>
</evidence>
<dbReference type="InterPro" id="IPR004276">
    <property type="entry name" value="GlycoTrans_28_N"/>
</dbReference>
<gene>
    <name evidence="10" type="primary">murG</name>
    <name evidence="14" type="ORF">FOKN1_2668</name>
</gene>
<dbReference type="CDD" id="cd03785">
    <property type="entry name" value="GT28_MurG"/>
    <property type="match status" value="1"/>
</dbReference>
<dbReference type="KEGG" id="ttc:FOKN1_2668"/>
<protein>
    <recommendedName>
        <fullName evidence="10">UDP-N-acetylglucosamine--N-acetylmuramyl-(pentapeptide) pyrophosphoryl-undecaprenol N-acetylglucosamine transferase</fullName>
        <ecNumber evidence="10">2.4.1.227</ecNumber>
    </recommendedName>
    <alternativeName>
        <fullName evidence="10">Undecaprenyl-PP-MurNAc-pentapeptide-UDPGlcNAc GlcNAc transferase</fullName>
    </alternativeName>
</protein>
<evidence type="ECO:0000256" key="5">
    <source>
        <dbReference type="ARBA" id="ARBA00022960"/>
    </source>
</evidence>
<dbReference type="OrthoDB" id="9808936at2"/>
<dbReference type="UniPathway" id="UPA00219"/>
<keyword evidence="8 10" id="KW-0131">Cell cycle</keyword>
<evidence type="ECO:0000313" key="15">
    <source>
        <dbReference type="Proteomes" id="UP000218765"/>
    </source>
</evidence>
<feature type="binding site" evidence="10">
    <location>
        <position position="168"/>
    </location>
    <ligand>
        <name>UDP-N-acetyl-alpha-D-glucosamine</name>
        <dbReference type="ChEBI" id="CHEBI:57705"/>
    </ligand>
</feature>
<dbReference type="GO" id="GO:0071555">
    <property type="term" value="P:cell wall organization"/>
    <property type="evidence" value="ECO:0007669"/>
    <property type="project" value="UniProtKB-KW"/>
</dbReference>
<dbReference type="Gene3D" id="3.40.50.2000">
    <property type="entry name" value="Glycogen Phosphorylase B"/>
    <property type="match status" value="2"/>
</dbReference>
<dbReference type="RefSeq" id="WP_096367063.1">
    <property type="nucleotide sequence ID" value="NZ_AP018052.1"/>
</dbReference>
<keyword evidence="15" id="KW-1185">Reference proteome</keyword>
<reference evidence="14 15" key="1">
    <citation type="submission" date="2017-05" db="EMBL/GenBank/DDBJ databases">
        <title>Thiocyanate degradation by Thiohalobacter thiocyanaticus FOKN1.</title>
        <authorList>
            <person name="Oshiki M."/>
            <person name="Fukushima T."/>
            <person name="Kawano S."/>
            <person name="Nakagawa J."/>
        </authorList>
    </citation>
    <scope>NUCLEOTIDE SEQUENCE [LARGE SCALE GENOMIC DNA]</scope>
    <source>
        <strain evidence="14 15">FOKN1</strain>
    </source>
</reference>
<dbReference type="InterPro" id="IPR007235">
    <property type="entry name" value="Glyco_trans_28_C"/>
</dbReference>
<comment type="function">
    <text evidence="10">Cell wall formation. Catalyzes the transfer of a GlcNAc subunit on undecaprenyl-pyrophosphoryl-MurNAc-pentapeptide (lipid intermediate I) to form undecaprenyl-pyrophosphoryl-MurNAc-(pentapeptide)GlcNAc (lipid intermediate II).</text>
</comment>
<dbReference type="Pfam" id="PF04101">
    <property type="entry name" value="Glyco_tran_28_C"/>
    <property type="match status" value="1"/>
</dbReference>
<dbReference type="Pfam" id="PF03033">
    <property type="entry name" value="Glyco_transf_28"/>
    <property type="match status" value="1"/>
</dbReference>
<dbReference type="GO" id="GO:0050511">
    <property type="term" value="F:undecaprenyldiphospho-muramoylpentapeptide beta-N-acetylglucosaminyltransferase activity"/>
    <property type="evidence" value="ECO:0007669"/>
    <property type="project" value="UniProtKB-UniRule"/>
</dbReference>
<keyword evidence="3 10" id="KW-0328">Glycosyltransferase</keyword>
<keyword evidence="5 10" id="KW-0133">Cell shape</keyword>
<evidence type="ECO:0000256" key="8">
    <source>
        <dbReference type="ARBA" id="ARBA00023306"/>
    </source>
</evidence>
<name>A0A1Z4VUJ7_9GAMM</name>
<evidence type="ECO:0000313" key="14">
    <source>
        <dbReference type="EMBL" id="BAZ95038.1"/>
    </source>
</evidence>
<evidence type="ECO:0000256" key="7">
    <source>
        <dbReference type="ARBA" id="ARBA00023136"/>
    </source>
</evidence>
<feature type="binding site" evidence="10">
    <location>
        <position position="296"/>
    </location>
    <ligand>
        <name>UDP-N-acetyl-alpha-D-glucosamine</name>
        <dbReference type="ChEBI" id="CHEBI:57705"/>
    </ligand>
</feature>
<dbReference type="GO" id="GO:0009252">
    <property type="term" value="P:peptidoglycan biosynthetic process"/>
    <property type="evidence" value="ECO:0007669"/>
    <property type="project" value="UniProtKB-UniRule"/>
</dbReference>
<keyword evidence="9 10" id="KW-0961">Cell wall biogenesis/degradation</keyword>
<feature type="binding site" evidence="10">
    <location>
        <begin position="270"/>
        <end position="275"/>
    </location>
    <ligand>
        <name>UDP-N-acetyl-alpha-D-glucosamine</name>
        <dbReference type="ChEBI" id="CHEBI:57705"/>
    </ligand>
</feature>
<feature type="binding site" evidence="10">
    <location>
        <begin position="17"/>
        <end position="19"/>
    </location>
    <ligand>
        <name>UDP-N-acetyl-alpha-D-glucosamine</name>
        <dbReference type="ChEBI" id="CHEBI:57705"/>
    </ligand>
</feature>
<dbReference type="NCBIfam" id="TIGR01133">
    <property type="entry name" value="murG"/>
    <property type="match status" value="1"/>
</dbReference>
<evidence type="ECO:0000256" key="3">
    <source>
        <dbReference type="ARBA" id="ARBA00022676"/>
    </source>
</evidence>
<dbReference type="Proteomes" id="UP000218765">
    <property type="component" value="Chromosome"/>
</dbReference>
<evidence type="ECO:0000259" key="13">
    <source>
        <dbReference type="Pfam" id="PF04101"/>
    </source>
</evidence>
<feature type="coiled-coil region" evidence="11">
    <location>
        <begin position="312"/>
        <end position="339"/>
    </location>
</feature>
<evidence type="ECO:0000256" key="6">
    <source>
        <dbReference type="ARBA" id="ARBA00022984"/>
    </source>
</evidence>
<proteinExistence type="inferred from homology"/>
<evidence type="ECO:0000256" key="4">
    <source>
        <dbReference type="ARBA" id="ARBA00022679"/>
    </source>
</evidence>
<accession>A0A1Z4VUJ7</accession>
<dbReference type="PANTHER" id="PTHR21015">
    <property type="entry name" value="UDP-N-ACETYLGLUCOSAMINE--N-ACETYLMURAMYL-(PENTAPEPTIDE) PYROPHOSPHORYL-UNDECAPRENOL N-ACETYLGLUCOSAMINE TRANSFERASE 1"/>
    <property type="match status" value="1"/>
</dbReference>
<dbReference type="GO" id="GO:0005886">
    <property type="term" value="C:plasma membrane"/>
    <property type="evidence" value="ECO:0007669"/>
    <property type="project" value="UniProtKB-SubCell"/>
</dbReference>
<dbReference type="GO" id="GO:0008360">
    <property type="term" value="P:regulation of cell shape"/>
    <property type="evidence" value="ECO:0007669"/>
    <property type="project" value="UniProtKB-KW"/>
</dbReference>
<dbReference type="GO" id="GO:0051991">
    <property type="term" value="F:UDP-N-acetyl-D-glucosamine:N-acetylmuramoyl-L-alanyl-D-glutamyl-meso-2,6-diaminopimelyl-D-alanyl-D-alanine-diphosphoundecaprenol 4-beta-N-acetylglucosaminlytransferase activity"/>
    <property type="evidence" value="ECO:0007669"/>
    <property type="project" value="RHEA"/>
</dbReference>
<dbReference type="GO" id="GO:0051301">
    <property type="term" value="P:cell division"/>
    <property type="evidence" value="ECO:0007669"/>
    <property type="project" value="UniProtKB-KW"/>
</dbReference>
<feature type="binding site" evidence="10">
    <location>
        <position position="251"/>
    </location>
    <ligand>
        <name>UDP-N-acetyl-alpha-D-glucosamine</name>
        <dbReference type="ChEBI" id="CHEBI:57705"/>
    </ligand>
</feature>
<feature type="binding site" evidence="10">
    <location>
        <position position="197"/>
    </location>
    <ligand>
        <name>UDP-N-acetyl-alpha-D-glucosamine</name>
        <dbReference type="ChEBI" id="CHEBI:57705"/>
    </ligand>
</feature>
<evidence type="ECO:0000256" key="10">
    <source>
        <dbReference type="HAMAP-Rule" id="MF_00033"/>
    </source>
</evidence>
<dbReference type="SUPFAM" id="SSF53756">
    <property type="entry name" value="UDP-Glycosyltransferase/glycogen phosphorylase"/>
    <property type="match status" value="1"/>
</dbReference>
<keyword evidence="11" id="KW-0175">Coiled coil</keyword>
<sequence length="368" mass="38926">MNAVTAQAPVLVMAGGTGGHVYPALAVADELSRREVPVVWLGTRKGLEARVVPAAGYPVEWIEVSGLRGKGVTRLLLAPLMLAHALYQAWRVMRRVRPRAVLGMGGFVTGPGGVMAWLNRRPLVIHEQNSVAGLTNRLLAPLAARVLVAFPDSFGAKRSVRQVGNPVRETIANLPLPETRFAARSDEPVHLLVLGGSLGAAALNRTVPAAIAEMAAEARPVIRHQAGSRDIEGARRAYVEAGVEAEVQPFIEDMARAYAWADLVICRAGALTVAELAAAGVGAILVPYPHAVDDHQTGNARYLSEAGAGVLVQQTELSAERLQTLLKELLNDRQRLLGMARAARGLALPDAARAVADSCLEPAAGRAA</sequence>
<comment type="similarity">
    <text evidence="10">Belongs to the glycosyltransferase 28 family. MurG subfamily.</text>
</comment>
<dbReference type="EC" id="2.4.1.227" evidence="10"/>
<dbReference type="AlphaFoldDB" id="A0A1Z4VUJ7"/>
<evidence type="ECO:0000256" key="9">
    <source>
        <dbReference type="ARBA" id="ARBA00023316"/>
    </source>
</evidence>
<feature type="domain" description="Glycosyl transferase family 28 C-terminal" evidence="13">
    <location>
        <begin position="191"/>
        <end position="352"/>
    </location>
</feature>
<organism evidence="14 15">
    <name type="scientific">Thiohalobacter thiocyanaticus</name>
    <dbReference type="NCBI Taxonomy" id="585455"/>
    <lineage>
        <taxon>Bacteria</taxon>
        <taxon>Pseudomonadati</taxon>
        <taxon>Pseudomonadota</taxon>
        <taxon>Gammaproteobacteria</taxon>
        <taxon>Thiohalobacterales</taxon>
        <taxon>Thiohalobacteraceae</taxon>
        <taxon>Thiohalobacter</taxon>
    </lineage>
</organism>
<dbReference type="EMBL" id="AP018052">
    <property type="protein sequence ID" value="BAZ95038.1"/>
    <property type="molecule type" value="Genomic_DNA"/>
</dbReference>
<evidence type="ECO:0000256" key="11">
    <source>
        <dbReference type="SAM" id="Coils"/>
    </source>
</evidence>
<dbReference type="GO" id="GO:0005975">
    <property type="term" value="P:carbohydrate metabolic process"/>
    <property type="evidence" value="ECO:0007669"/>
    <property type="project" value="InterPro"/>
</dbReference>
<dbReference type="HAMAP" id="MF_00033">
    <property type="entry name" value="MurG"/>
    <property type="match status" value="1"/>
</dbReference>
<dbReference type="PANTHER" id="PTHR21015:SF22">
    <property type="entry name" value="GLYCOSYLTRANSFERASE"/>
    <property type="match status" value="1"/>
</dbReference>
<keyword evidence="2 10" id="KW-0132">Cell division</keyword>
<keyword evidence="6 10" id="KW-0573">Peptidoglycan synthesis</keyword>
<feature type="domain" description="Glycosyltransferase family 28 N-terminal" evidence="12">
    <location>
        <begin position="10"/>
        <end position="147"/>
    </location>
</feature>
<comment type="catalytic activity">
    <reaction evidence="10">
        <text>di-trans,octa-cis-undecaprenyl diphospho-N-acetyl-alpha-D-muramoyl-L-alanyl-D-glutamyl-meso-2,6-diaminopimeloyl-D-alanyl-D-alanine + UDP-N-acetyl-alpha-D-glucosamine = di-trans,octa-cis-undecaprenyl diphospho-[N-acetyl-alpha-D-glucosaminyl-(1-&gt;4)]-N-acetyl-alpha-D-muramoyl-L-alanyl-D-glutamyl-meso-2,6-diaminopimeloyl-D-alanyl-D-alanine + UDP + H(+)</text>
        <dbReference type="Rhea" id="RHEA:31227"/>
        <dbReference type="ChEBI" id="CHEBI:15378"/>
        <dbReference type="ChEBI" id="CHEBI:57705"/>
        <dbReference type="ChEBI" id="CHEBI:58223"/>
        <dbReference type="ChEBI" id="CHEBI:61387"/>
        <dbReference type="ChEBI" id="CHEBI:61388"/>
        <dbReference type="EC" id="2.4.1.227"/>
    </reaction>
</comment>
<keyword evidence="4 10" id="KW-0808">Transferase</keyword>
<comment type="subcellular location">
    <subcellularLocation>
        <location evidence="10">Cell membrane</location>
        <topology evidence="10">Peripheral membrane protein</topology>
        <orientation evidence="10">Cytoplasmic side</orientation>
    </subcellularLocation>
</comment>
<feature type="binding site" evidence="10">
    <location>
        <position position="129"/>
    </location>
    <ligand>
        <name>UDP-N-acetyl-alpha-D-glucosamine</name>
        <dbReference type="ChEBI" id="CHEBI:57705"/>
    </ligand>
</feature>
<dbReference type="InterPro" id="IPR006009">
    <property type="entry name" value="GlcNAc_MurG"/>
</dbReference>
<comment type="pathway">
    <text evidence="10">Cell wall biogenesis; peptidoglycan biosynthesis.</text>
</comment>
<evidence type="ECO:0000256" key="2">
    <source>
        <dbReference type="ARBA" id="ARBA00022618"/>
    </source>
</evidence>
<keyword evidence="1 10" id="KW-1003">Cell membrane</keyword>
<keyword evidence="7 10" id="KW-0472">Membrane</keyword>
<evidence type="ECO:0000256" key="1">
    <source>
        <dbReference type="ARBA" id="ARBA00022475"/>
    </source>
</evidence>